<dbReference type="InterPro" id="IPR036568">
    <property type="entry name" value="GGCT-like_sf"/>
</dbReference>
<evidence type="ECO:0000256" key="1">
    <source>
        <dbReference type="ARBA" id="ARBA00009662"/>
    </source>
</evidence>
<dbReference type="PANTHER" id="PTHR12192">
    <property type="entry name" value="CATION TRANSPORT PROTEIN CHAC-RELATED"/>
    <property type="match status" value="1"/>
</dbReference>
<evidence type="ECO:0000313" key="5">
    <source>
        <dbReference type="EMBL" id="PIK54745.1"/>
    </source>
</evidence>
<dbReference type="GO" id="GO:0005737">
    <property type="term" value="C:cytoplasm"/>
    <property type="evidence" value="ECO:0007669"/>
    <property type="project" value="TreeGrafter"/>
</dbReference>
<dbReference type="SUPFAM" id="SSF110857">
    <property type="entry name" value="Gamma-glutamyl cyclotransferase-like"/>
    <property type="match status" value="1"/>
</dbReference>
<dbReference type="Proteomes" id="UP000230750">
    <property type="component" value="Unassembled WGS sequence"/>
</dbReference>
<name>A0A2G8L3G8_STIJA</name>
<dbReference type="EC" id="4.3.2.7" evidence="2"/>
<dbReference type="OrthoDB" id="1933483at2759"/>
<comment type="caution">
    <text evidence="5">The sequence shown here is derived from an EMBL/GenBank/DDBJ whole genome shotgun (WGS) entry which is preliminary data.</text>
</comment>
<evidence type="ECO:0000256" key="4">
    <source>
        <dbReference type="ARBA" id="ARBA00048073"/>
    </source>
</evidence>
<proteinExistence type="inferred from homology"/>
<dbReference type="GO" id="GO:0061928">
    <property type="term" value="F:glutathione specific gamma-glutamylcyclotransferase activity"/>
    <property type="evidence" value="ECO:0007669"/>
    <property type="project" value="UniProtKB-EC"/>
</dbReference>
<keyword evidence="6" id="KW-1185">Reference proteome</keyword>
<accession>A0A2G8L3G8</accession>
<dbReference type="AlphaFoldDB" id="A0A2G8L3G8"/>
<dbReference type="Gene3D" id="3.10.490.10">
    <property type="entry name" value="Gamma-glutamyl cyclotransferase-like"/>
    <property type="match status" value="1"/>
</dbReference>
<evidence type="ECO:0000256" key="2">
    <source>
        <dbReference type="ARBA" id="ARBA00012344"/>
    </source>
</evidence>
<dbReference type="GO" id="GO:0016740">
    <property type="term" value="F:transferase activity"/>
    <property type="evidence" value="ECO:0007669"/>
    <property type="project" value="UniProtKB-KW"/>
</dbReference>
<dbReference type="STRING" id="307972.A0A2G8L3G8"/>
<dbReference type="InterPro" id="IPR013024">
    <property type="entry name" value="GGCT-like"/>
</dbReference>
<keyword evidence="5" id="KW-0808">Transferase</keyword>
<evidence type="ECO:0000256" key="3">
    <source>
        <dbReference type="ARBA" id="ARBA00023239"/>
    </source>
</evidence>
<sequence length="215" mass="24247">MPPQQFGNPLEGLSMYSSLWIFGYGSLIWKPNFEFSEKKIGCVKGFVRRFWQGCISYRGVTGSPGRVATLVKEDQGTTWGVAFQVKGEEQVLGALKHLNMREVVTGDYQLLTLTFYAQDGSELSVLAYVATPCNRNYLGPASSEDIAKDIACSSGRAGPNTEYLFRIVEFMRELLPEVEDEHLNEVNQYTKDFIECNRQQSGSLHQIHHYSLLNT</sequence>
<dbReference type="EMBL" id="MRZV01000235">
    <property type="protein sequence ID" value="PIK54745.1"/>
    <property type="molecule type" value="Genomic_DNA"/>
</dbReference>
<gene>
    <name evidence="5" type="ORF">BSL78_08344</name>
</gene>
<keyword evidence="3" id="KW-0456">Lyase</keyword>
<dbReference type="Pfam" id="PF04752">
    <property type="entry name" value="ChaC"/>
    <property type="match status" value="1"/>
</dbReference>
<dbReference type="PANTHER" id="PTHR12192:SF26">
    <property type="entry name" value="GLUTATHIONE-SPECIFIC GAMMA-GLUTAMYLCYCLOTRANSFERASE 1"/>
    <property type="match status" value="1"/>
</dbReference>
<reference evidence="5 6" key="1">
    <citation type="journal article" date="2017" name="PLoS Biol.">
        <title>The sea cucumber genome provides insights into morphological evolution and visceral regeneration.</title>
        <authorList>
            <person name="Zhang X."/>
            <person name="Sun L."/>
            <person name="Yuan J."/>
            <person name="Sun Y."/>
            <person name="Gao Y."/>
            <person name="Zhang L."/>
            <person name="Li S."/>
            <person name="Dai H."/>
            <person name="Hamel J.F."/>
            <person name="Liu C."/>
            <person name="Yu Y."/>
            <person name="Liu S."/>
            <person name="Lin W."/>
            <person name="Guo K."/>
            <person name="Jin S."/>
            <person name="Xu P."/>
            <person name="Storey K.B."/>
            <person name="Huan P."/>
            <person name="Zhang T."/>
            <person name="Zhou Y."/>
            <person name="Zhang J."/>
            <person name="Lin C."/>
            <person name="Li X."/>
            <person name="Xing L."/>
            <person name="Huo D."/>
            <person name="Sun M."/>
            <person name="Wang L."/>
            <person name="Mercier A."/>
            <person name="Li F."/>
            <person name="Yang H."/>
            <person name="Xiang J."/>
        </authorList>
    </citation>
    <scope>NUCLEOTIDE SEQUENCE [LARGE SCALE GENOMIC DNA]</scope>
    <source>
        <strain evidence="5">Shaxun</strain>
        <tissue evidence="5">Muscle</tissue>
    </source>
</reference>
<protein>
    <recommendedName>
        <fullName evidence="2">glutathione-specific gamma-glutamylcyclotransferase</fullName>
        <ecNumber evidence="2">4.3.2.7</ecNumber>
    </recommendedName>
</protein>
<comment type="similarity">
    <text evidence="1">Belongs to the gamma-glutamylcyclotransferase family. ChaC subfamily.</text>
</comment>
<evidence type="ECO:0000313" key="6">
    <source>
        <dbReference type="Proteomes" id="UP000230750"/>
    </source>
</evidence>
<comment type="catalytic activity">
    <reaction evidence="4">
        <text>glutathione = L-cysteinylglycine + 5-oxo-L-proline</text>
        <dbReference type="Rhea" id="RHEA:47724"/>
        <dbReference type="ChEBI" id="CHEBI:57925"/>
        <dbReference type="ChEBI" id="CHEBI:58402"/>
        <dbReference type="ChEBI" id="CHEBI:61694"/>
        <dbReference type="EC" id="4.3.2.7"/>
    </reaction>
</comment>
<organism evidence="5 6">
    <name type="scientific">Stichopus japonicus</name>
    <name type="common">Sea cucumber</name>
    <dbReference type="NCBI Taxonomy" id="307972"/>
    <lineage>
        <taxon>Eukaryota</taxon>
        <taxon>Metazoa</taxon>
        <taxon>Echinodermata</taxon>
        <taxon>Eleutherozoa</taxon>
        <taxon>Echinozoa</taxon>
        <taxon>Holothuroidea</taxon>
        <taxon>Aspidochirotacea</taxon>
        <taxon>Aspidochirotida</taxon>
        <taxon>Stichopodidae</taxon>
        <taxon>Apostichopus</taxon>
    </lineage>
</organism>
<dbReference type="CDD" id="cd06661">
    <property type="entry name" value="GGCT_like"/>
    <property type="match status" value="1"/>
</dbReference>
<dbReference type="InterPro" id="IPR006840">
    <property type="entry name" value="ChaC"/>
</dbReference>
<dbReference type="GO" id="GO:0006751">
    <property type="term" value="P:glutathione catabolic process"/>
    <property type="evidence" value="ECO:0007669"/>
    <property type="project" value="InterPro"/>
</dbReference>